<reference evidence="11 12" key="1">
    <citation type="submission" date="2020-02" db="EMBL/GenBank/DDBJ databases">
        <title>Parallel evolution in the integration of a co-obligate aphid symbiosis.</title>
        <authorList>
            <person name="Monnin D."/>
            <person name="Jackson R."/>
            <person name="Kiers E.T."/>
            <person name="Bunker M."/>
            <person name="Ellers J."/>
            <person name="Henry L.M."/>
        </authorList>
    </citation>
    <scope>NUCLEOTIDE SEQUENCE [LARGE SCALE GENOMIC DNA]</scope>
    <source>
        <strain evidence="11">AURT-53B</strain>
    </source>
</reference>
<protein>
    <recommendedName>
        <fullName evidence="8">Ancillary SecYEG translocon subunit</fullName>
    </recommendedName>
</protein>
<comment type="subcellular location">
    <subcellularLocation>
        <location evidence="1">Cell membrane</location>
        <topology evidence="1">Single-pass type II membrane protein</topology>
    </subcellularLocation>
</comment>
<keyword evidence="2" id="KW-1003">Cell membrane</keyword>
<dbReference type="EMBL" id="CP048744">
    <property type="protein sequence ID" value="QIQ41587.1"/>
    <property type="molecule type" value="Genomic_DNA"/>
</dbReference>
<dbReference type="SUPFAM" id="SSF48452">
    <property type="entry name" value="TPR-like"/>
    <property type="match status" value="1"/>
</dbReference>
<dbReference type="GO" id="GO:0005886">
    <property type="term" value="C:plasma membrane"/>
    <property type="evidence" value="ECO:0007669"/>
    <property type="project" value="UniProtKB-SubCell"/>
</dbReference>
<dbReference type="InterPro" id="IPR018704">
    <property type="entry name" value="SecYEG/CpoB_TPR"/>
</dbReference>
<dbReference type="AlphaFoldDB" id="A0AAJ4GCF7"/>
<organism evidence="11 12">
    <name type="scientific">Buchnera aphidicola</name>
    <name type="common">Aphis urticata</name>
    <dbReference type="NCBI Taxonomy" id="2708353"/>
    <lineage>
        <taxon>Bacteria</taxon>
        <taxon>Pseudomonadati</taxon>
        <taxon>Pseudomonadota</taxon>
        <taxon>Gammaproteobacteria</taxon>
        <taxon>Enterobacterales</taxon>
        <taxon>Erwiniaceae</taxon>
        <taxon>Buchnera</taxon>
    </lineage>
</organism>
<evidence type="ECO:0000256" key="2">
    <source>
        <dbReference type="ARBA" id="ARBA00022475"/>
    </source>
</evidence>
<keyword evidence="5 9" id="KW-0472">Membrane</keyword>
<feature type="domain" description="Ancillary SecYEG translocon subunit/Cell division coordinator CpoB TPR" evidence="10">
    <location>
        <begin position="46"/>
        <end position="195"/>
    </location>
</feature>
<dbReference type="GO" id="GO:0044877">
    <property type="term" value="F:protein-containing complex binding"/>
    <property type="evidence" value="ECO:0007669"/>
    <property type="project" value="InterPro"/>
</dbReference>
<evidence type="ECO:0000313" key="11">
    <source>
        <dbReference type="EMBL" id="QIQ41587.1"/>
    </source>
</evidence>
<keyword evidence="6" id="KW-0143">Chaperone</keyword>
<keyword evidence="4 9" id="KW-1133">Transmembrane helix</keyword>
<dbReference type="Proteomes" id="UP000502374">
    <property type="component" value="Chromosome"/>
</dbReference>
<keyword evidence="3 9" id="KW-0812">Transmembrane</keyword>
<name>A0AAJ4GCF7_9GAMM</name>
<dbReference type="InterPro" id="IPR011990">
    <property type="entry name" value="TPR-like_helical_dom_sf"/>
</dbReference>
<gene>
    <name evidence="11" type="ORF">G4B00_03070</name>
</gene>
<evidence type="ECO:0000256" key="8">
    <source>
        <dbReference type="ARBA" id="ARBA00024235"/>
    </source>
</evidence>
<dbReference type="PANTHER" id="PTHR38035">
    <property type="entry name" value="UPF0070 PROTEIN YFGM"/>
    <property type="match status" value="1"/>
</dbReference>
<dbReference type="InterPro" id="IPR026039">
    <property type="entry name" value="YfgM"/>
</dbReference>
<evidence type="ECO:0000256" key="5">
    <source>
        <dbReference type="ARBA" id="ARBA00023136"/>
    </source>
</evidence>
<dbReference type="PANTHER" id="PTHR38035:SF1">
    <property type="entry name" value="ANCILLARY SECYEG TRANSLOCON SUBUNIT"/>
    <property type="match status" value="1"/>
</dbReference>
<evidence type="ECO:0000256" key="9">
    <source>
        <dbReference type="SAM" id="Phobius"/>
    </source>
</evidence>
<evidence type="ECO:0000256" key="4">
    <source>
        <dbReference type="ARBA" id="ARBA00022989"/>
    </source>
</evidence>
<evidence type="ECO:0000256" key="7">
    <source>
        <dbReference type="ARBA" id="ARBA00024197"/>
    </source>
</evidence>
<evidence type="ECO:0000256" key="1">
    <source>
        <dbReference type="ARBA" id="ARBA00004401"/>
    </source>
</evidence>
<accession>A0AAJ4GCF7</accession>
<evidence type="ECO:0000256" key="6">
    <source>
        <dbReference type="ARBA" id="ARBA00023186"/>
    </source>
</evidence>
<proteinExistence type="inferred from homology"/>
<feature type="transmembrane region" description="Helical" evidence="9">
    <location>
        <begin position="16"/>
        <end position="34"/>
    </location>
</feature>
<dbReference type="Pfam" id="PF09976">
    <property type="entry name" value="TPR_21"/>
    <property type="match status" value="1"/>
</dbReference>
<sequence length="202" mass="23935">MQNKQIKKSRISKKKVFLTIFFFILICFILFLIIKPKNRVKNLEKNTYEEIINEIDAKTNANFSHIEKFIIENKNIYGTLVALSLAKEYILKNNLEKAFIQLETSLKYTKEENLKNILKFRMSKIKIQQNKNKDAMHIIQTIKDNSWKNVVENIKGDIFMKNGNIKLAIKSWKKSKFFEKSQVSKEIIDMKINEVQINEKIN</sequence>
<evidence type="ECO:0000259" key="10">
    <source>
        <dbReference type="Pfam" id="PF09976"/>
    </source>
</evidence>
<comment type="similarity">
    <text evidence="7">Belongs to the YfgM family.</text>
</comment>
<evidence type="ECO:0000313" key="12">
    <source>
        <dbReference type="Proteomes" id="UP000502374"/>
    </source>
</evidence>
<evidence type="ECO:0000256" key="3">
    <source>
        <dbReference type="ARBA" id="ARBA00022692"/>
    </source>
</evidence>